<dbReference type="Proteomes" id="UP001431181">
    <property type="component" value="Unassembled WGS sequence"/>
</dbReference>
<name>A0ABT3KFM0_9GAMM</name>
<dbReference type="SFLD" id="SFLDS00003">
    <property type="entry name" value="Haloacid_Dehalogenase"/>
    <property type="match status" value="1"/>
</dbReference>
<dbReference type="SUPFAM" id="SSF56784">
    <property type="entry name" value="HAD-like"/>
    <property type="match status" value="1"/>
</dbReference>
<dbReference type="InterPro" id="IPR036412">
    <property type="entry name" value="HAD-like_sf"/>
</dbReference>
<evidence type="ECO:0000313" key="2">
    <source>
        <dbReference type="Proteomes" id="UP001431181"/>
    </source>
</evidence>
<protein>
    <submittedName>
        <fullName evidence="1">HAD-IB family phosphatase</fullName>
    </submittedName>
</protein>
<dbReference type="RefSeq" id="WP_265218098.1">
    <property type="nucleotide sequence ID" value="NZ_JAPEUL010000006.1"/>
</dbReference>
<proteinExistence type="predicted"/>
<gene>
    <name evidence="1" type="ORF">ONZ52_07840</name>
</gene>
<dbReference type="NCBIfam" id="TIGR01488">
    <property type="entry name" value="HAD-SF-IB"/>
    <property type="match status" value="1"/>
</dbReference>
<dbReference type="Pfam" id="PF08282">
    <property type="entry name" value="Hydrolase_3"/>
    <property type="match status" value="1"/>
</dbReference>
<dbReference type="InterPro" id="IPR023214">
    <property type="entry name" value="HAD_sf"/>
</dbReference>
<organism evidence="1 2">
    <name type="scientific">Marinomonas rhodophyticola</name>
    <dbReference type="NCBI Taxonomy" id="2992803"/>
    <lineage>
        <taxon>Bacteria</taxon>
        <taxon>Pseudomonadati</taxon>
        <taxon>Pseudomonadota</taxon>
        <taxon>Gammaproteobacteria</taxon>
        <taxon>Oceanospirillales</taxon>
        <taxon>Oceanospirillaceae</taxon>
        <taxon>Marinomonas</taxon>
    </lineage>
</organism>
<comment type="caution">
    <text evidence="1">The sequence shown here is derived from an EMBL/GenBank/DDBJ whole genome shotgun (WGS) entry which is preliminary data.</text>
</comment>
<reference evidence="1" key="1">
    <citation type="submission" date="2022-11" db="EMBL/GenBank/DDBJ databases">
        <title>Marinomonas sp. nov., isolated from marine algae.</title>
        <authorList>
            <person name="Choi D.G."/>
            <person name="Kim J.M."/>
            <person name="Lee J.K."/>
            <person name="Baek J.H."/>
            <person name="Jeon C.O."/>
        </authorList>
    </citation>
    <scope>NUCLEOTIDE SEQUENCE</scope>
    <source>
        <strain evidence="1">KJ51-3</strain>
    </source>
</reference>
<accession>A0ABT3KFM0</accession>
<evidence type="ECO:0000313" key="1">
    <source>
        <dbReference type="EMBL" id="MCW4628892.1"/>
    </source>
</evidence>
<keyword evidence="2" id="KW-1185">Reference proteome</keyword>
<dbReference type="SFLD" id="SFLDG01129">
    <property type="entry name" value="C1.5:_HAD__Beta-PGM__Phosphata"/>
    <property type="match status" value="1"/>
</dbReference>
<sequence length="209" mass="23862">MEVKGMRRLYIFDMDGTILPESTGLLELAKKLGTETQLFELEKQFSERRITTYQFTDLISKLWGEIDKNVSFSAFQDAKKIDHISECLAEIKGRGSLSCLITMSQDVFASHFSIYGFDHIFSSTYPPHSDEYFKILSPEDKPLIAMDLCNKYNLDFDECIAFGDSLSDEPLFSKLTETIAVNASPELKKISKYNYSGNSILEAYRMISF</sequence>
<dbReference type="EMBL" id="JAPEUL010000006">
    <property type="protein sequence ID" value="MCW4628892.1"/>
    <property type="molecule type" value="Genomic_DNA"/>
</dbReference>
<dbReference type="Gene3D" id="3.40.50.1000">
    <property type="entry name" value="HAD superfamily/HAD-like"/>
    <property type="match status" value="1"/>
</dbReference>